<accession>A0ABY6Q997</accession>
<keyword evidence="3" id="KW-1185">Reference proteome</keyword>
<dbReference type="Proteomes" id="UP001317963">
    <property type="component" value="Chromosome"/>
</dbReference>
<feature type="compositionally biased region" description="Basic and acidic residues" evidence="1">
    <location>
        <begin position="148"/>
        <end position="158"/>
    </location>
</feature>
<evidence type="ECO:0000313" key="2">
    <source>
        <dbReference type="EMBL" id="UZP75505.1"/>
    </source>
</evidence>
<sequence length="289" mass="31680">MLTEKIDHVVFLATDGDGNELIIKVDKWEGSELDPSVPEALYATLEAYLLEEYGTDVTITEYAIASGSYKDGSGGIFLSDGSLVDQGQIDEFWFGDAWTDKKGGEFDKKEVDFDLDFDDLPEVDSLQGKNELPIDGEEGYEQTDESVEGERVDDEGHNDDVAPLERELESNHFVDEQDRSDSMADIVVDNISLNYADTDDANYEMFGDAPLLLLNPGDEELETVNAPDEAGSVEIGDLISDEDDLQGLLSDGEGDPSSFEVRNSDLDSITLDEGLKLELDDGDSSDSLD</sequence>
<evidence type="ECO:0000313" key="3">
    <source>
        <dbReference type="Proteomes" id="UP001317963"/>
    </source>
</evidence>
<feature type="region of interest" description="Disordered" evidence="1">
    <location>
        <begin position="122"/>
        <end position="158"/>
    </location>
</feature>
<name>A0ABY6Q997_9GAMM</name>
<dbReference type="EMBL" id="CP036501">
    <property type="protein sequence ID" value="UZP75505.1"/>
    <property type="molecule type" value="Genomic_DNA"/>
</dbReference>
<evidence type="ECO:0000256" key="1">
    <source>
        <dbReference type="SAM" id="MobiDB-lite"/>
    </source>
</evidence>
<feature type="compositionally biased region" description="Acidic residues" evidence="1">
    <location>
        <begin position="134"/>
        <end position="147"/>
    </location>
</feature>
<gene>
    <name evidence="2" type="ORF">E0F26_12490</name>
</gene>
<organism evidence="2 3">
    <name type="scientific">Candidatus Paraluminiphilus aquimaris</name>
    <dbReference type="NCBI Taxonomy" id="2518994"/>
    <lineage>
        <taxon>Bacteria</taxon>
        <taxon>Pseudomonadati</taxon>
        <taxon>Pseudomonadota</taxon>
        <taxon>Gammaproteobacteria</taxon>
        <taxon>Cellvibrionales</taxon>
        <taxon>Halieaceae</taxon>
        <taxon>Candidatus Paraluminiphilus</taxon>
    </lineage>
</organism>
<reference evidence="2 3" key="1">
    <citation type="submission" date="2019-02" db="EMBL/GenBank/DDBJ databases">
        <title>Halieaceae_genomes.</title>
        <authorList>
            <person name="Li S.-H."/>
        </authorList>
    </citation>
    <scope>NUCLEOTIDE SEQUENCE [LARGE SCALE GENOMIC DNA]</scope>
    <source>
        <strain evidence="2 3">JH123</strain>
    </source>
</reference>
<protein>
    <submittedName>
        <fullName evidence="2">Uncharacterized protein</fullName>
    </submittedName>
</protein>
<proteinExistence type="predicted"/>